<dbReference type="SUPFAM" id="SSF53067">
    <property type="entry name" value="Actin-like ATPase domain"/>
    <property type="match status" value="1"/>
</dbReference>
<accession>A0ABX7VQG3</accession>
<dbReference type="InterPro" id="IPR000600">
    <property type="entry name" value="ROK"/>
</dbReference>
<dbReference type="Proteomes" id="UP000665043">
    <property type="component" value="Chromosome"/>
</dbReference>
<comment type="similarity">
    <text evidence="1">Belongs to the ROK (NagC/XylR) family.</text>
</comment>
<sequence>MKGKFISFDVGGTKVKHSVMLGDGTILEKDQYDTPVSDLEKFLMEMELIIKEYRSRHSVNGIAISMPGPINPVTGYLDSDTAGNVVCIRRRSIKTLLEEKIDLPVEVENDGNCAALAEQFNGNAQGVKDFVCVTIGTGIGGGIVVDGKVLRGKSFRGGEFGFMITNRSLPDKAIWHRNGATGSLTQNYRQSMRLDTNYRVEGQTIFRQAEQDEQSATMLDDWLTSVSCGLYNLAVTLNPEIILVGGGVSAQTDLLQKIETKLEQLEFWKDFRVPLAVCKHKNDAGMIGAVQHFLLRQGQNL</sequence>
<organism evidence="2 3">
    <name type="scientific">Sediminibacillus dalangtanensis</name>
    <dbReference type="NCBI Taxonomy" id="2729421"/>
    <lineage>
        <taxon>Bacteria</taxon>
        <taxon>Bacillati</taxon>
        <taxon>Bacillota</taxon>
        <taxon>Bacilli</taxon>
        <taxon>Bacillales</taxon>
        <taxon>Bacillaceae</taxon>
        <taxon>Sediminibacillus</taxon>
    </lineage>
</organism>
<dbReference type="PANTHER" id="PTHR18964:SF165">
    <property type="entry name" value="BETA-GLUCOSIDE KINASE"/>
    <property type="match status" value="1"/>
</dbReference>
<protein>
    <submittedName>
        <fullName evidence="2">ROK family protein</fullName>
    </submittedName>
</protein>
<dbReference type="EMBL" id="CP046956">
    <property type="protein sequence ID" value="QTM98738.1"/>
    <property type="molecule type" value="Genomic_DNA"/>
</dbReference>
<reference evidence="2 3" key="1">
    <citation type="submission" date="2019-12" db="EMBL/GenBank/DDBJ databases">
        <title>The whole genome sequencing of a strain isolated from a Mars analog, Dalangtan Playa.</title>
        <authorList>
            <person name="Huang T."/>
        </authorList>
    </citation>
    <scope>NUCLEOTIDE SEQUENCE [LARGE SCALE GENOMIC DNA]</scope>
    <source>
        <strain evidence="2 3">DP4-553-S</strain>
    </source>
</reference>
<gene>
    <name evidence="2" type="ORF">ERJ70_05175</name>
</gene>
<dbReference type="InterPro" id="IPR043129">
    <property type="entry name" value="ATPase_NBD"/>
</dbReference>
<dbReference type="RefSeq" id="WP_209367658.1">
    <property type="nucleotide sequence ID" value="NZ_CP046956.1"/>
</dbReference>
<evidence type="ECO:0000313" key="2">
    <source>
        <dbReference type="EMBL" id="QTM98738.1"/>
    </source>
</evidence>
<keyword evidence="3" id="KW-1185">Reference proteome</keyword>
<dbReference type="Pfam" id="PF00480">
    <property type="entry name" value="ROK"/>
    <property type="match status" value="1"/>
</dbReference>
<evidence type="ECO:0000256" key="1">
    <source>
        <dbReference type="ARBA" id="ARBA00006479"/>
    </source>
</evidence>
<name>A0ABX7VQG3_9BACI</name>
<dbReference type="Gene3D" id="3.30.420.40">
    <property type="match status" value="2"/>
</dbReference>
<dbReference type="PANTHER" id="PTHR18964">
    <property type="entry name" value="ROK (REPRESSOR, ORF, KINASE) FAMILY"/>
    <property type="match status" value="1"/>
</dbReference>
<evidence type="ECO:0000313" key="3">
    <source>
        <dbReference type="Proteomes" id="UP000665043"/>
    </source>
</evidence>
<proteinExistence type="inferred from homology"/>